<dbReference type="Pfam" id="PF00535">
    <property type="entry name" value="Glycos_transf_2"/>
    <property type="match status" value="1"/>
</dbReference>
<keyword evidence="4" id="KW-0808">Transferase</keyword>
<evidence type="ECO:0000259" key="6">
    <source>
        <dbReference type="Pfam" id="PF00535"/>
    </source>
</evidence>
<keyword evidence="3" id="KW-0328">Glycosyltransferase</keyword>
<gene>
    <name evidence="7" type="ORF">JOE57_002347</name>
</gene>
<dbReference type="InterPro" id="IPR001173">
    <property type="entry name" value="Glyco_trans_2-like"/>
</dbReference>
<evidence type="ECO:0000256" key="3">
    <source>
        <dbReference type="ARBA" id="ARBA00022676"/>
    </source>
</evidence>
<feature type="domain" description="Glycosyltransferase 2-like" evidence="6">
    <location>
        <begin position="27"/>
        <end position="148"/>
    </location>
</feature>
<reference evidence="7 8" key="1">
    <citation type="submission" date="2021-01" db="EMBL/GenBank/DDBJ databases">
        <title>Sequencing the genomes of 1000 actinobacteria strains.</title>
        <authorList>
            <person name="Klenk H.-P."/>
        </authorList>
    </citation>
    <scope>NUCLEOTIDE SEQUENCE [LARGE SCALE GENOMIC DNA]</scope>
    <source>
        <strain evidence="7 8">DSM 18662</strain>
    </source>
</reference>
<comment type="pathway">
    <text evidence="1">Cell wall biogenesis; cell wall polysaccharide biosynthesis.</text>
</comment>
<dbReference type="InterPro" id="IPR029044">
    <property type="entry name" value="Nucleotide-diphossugar_trans"/>
</dbReference>
<keyword evidence="8" id="KW-1185">Reference proteome</keyword>
<dbReference type="SUPFAM" id="SSF53448">
    <property type="entry name" value="Nucleotide-diphospho-sugar transferases"/>
    <property type="match status" value="1"/>
</dbReference>
<feature type="region of interest" description="Disordered" evidence="5">
    <location>
        <begin position="1"/>
        <end position="20"/>
    </location>
</feature>
<evidence type="ECO:0000256" key="2">
    <source>
        <dbReference type="ARBA" id="ARBA00006739"/>
    </source>
</evidence>
<evidence type="ECO:0000313" key="8">
    <source>
        <dbReference type="Proteomes" id="UP000704762"/>
    </source>
</evidence>
<dbReference type="EMBL" id="JAFBCF010000001">
    <property type="protein sequence ID" value="MBM7799426.1"/>
    <property type="molecule type" value="Genomic_DNA"/>
</dbReference>
<dbReference type="PANTHER" id="PTHR43179">
    <property type="entry name" value="RHAMNOSYLTRANSFERASE WBBL"/>
    <property type="match status" value="1"/>
</dbReference>
<dbReference type="RefSeq" id="WP_204918183.1">
    <property type="nucleotide sequence ID" value="NZ_BAAAQP010000003.1"/>
</dbReference>
<evidence type="ECO:0000256" key="1">
    <source>
        <dbReference type="ARBA" id="ARBA00004776"/>
    </source>
</evidence>
<proteinExistence type="inferred from homology"/>
<accession>A0ABS2RMK6</accession>
<dbReference type="PANTHER" id="PTHR43179:SF12">
    <property type="entry name" value="GALACTOFURANOSYLTRANSFERASE GLFT2"/>
    <property type="match status" value="1"/>
</dbReference>
<name>A0ABS2RMK6_9ACTN</name>
<protein>
    <submittedName>
        <fullName evidence="7">GT2 family glycosyltransferase</fullName>
    </submittedName>
</protein>
<evidence type="ECO:0000313" key="7">
    <source>
        <dbReference type="EMBL" id="MBM7799426.1"/>
    </source>
</evidence>
<comment type="caution">
    <text evidence="7">The sequence shown here is derived from an EMBL/GenBank/DDBJ whole genome shotgun (WGS) entry which is preliminary data.</text>
</comment>
<comment type="similarity">
    <text evidence="2">Belongs to the glycosyltransferase 2 family.</text>
</comment>
<evidence type="ECO:0000256" key="5">
    <source>
        <dbReference type="SAM" id="MobiDB-lite"/>
    </source>
</evidence>
<evidence type="ECO:0000256" key="4">
    <source>
        <dbReference type="ARBA" id="ARBA00022679"/>
    </source>
</evidence>
<dbReference type="Proteomes" id="UP000704762">
    <property type="component" value="Unassembled WGS sequence"/>
</dbReference>
<dbReference type="Gene3D" id="3.90.550.10">
    <property type="entry name" value="Spore Coat Polysaccharide Biosynthesis Protein SpsA, Chain A"/>
    <property type="match status" value="1"/>
</dbReference>
<sequence>MDVPAARPEHQQSSDPGRTVTPKVNIIVMSMGDRPTELDRCLRSALAQDYANLEVFLLGNGWPEPIAPDGVRTLGLTENLGISGGRNFAVSQTDGDIFMFLDDDAWIPDATSLSRAVTIFADRPRLALLAPRITAEDGTTLRRWVPRAHVGDPAVSGPAFTCPEGVTIFRRTAWEAVGGFPTDFFYGHEGIEVAWRLRDLGWDAWYQADLVVHHPALPPARHEYYQRMNARNRVWVARRNLPWPLVPVYVGVWTVISLGRNGTDWESTKSWVAGWREGWTSSPGQRHPMGWKTVLRLARLGQPPVI</sequence>
<organism evidence="7 8">
    <name type="scientific">Microlunatus panaciterrae</name>
    <dbReference type="NCBI Taxonomy" id="400768"/>
    <lineage>
        <taxon>Bacteria</taxon>
        <taxon>Bacillati</taxon>
        <taxon>Actinomycetota</taxon>
        <taxon>Actinomycetes</taxon>
        <taxon>Propionibacteriales</taxon>
        <taxon>Propionibacteriaceae</taxon>
        <taxon>Microlunatus</taxon>
    </lineage>
</organism>